<evidence type="ECO:0000256" key="10">
    <source>
        <dbReference type="PIRSR" id="PIRSR000350-2"/>
    </source>
</evidence>
<feature type="binding site" evidence="11">
    <location>
        <position position="58"/>
    </location>
    <ligand>
        <name>FAD</name>
        <dbReference type="ChEBI" id="CHEBI:57692"/>
    </ligand>
</feature>
<dbReference type="GO" id="GO:0034599">
    <property type="term" value="P:cellular response to oxidative stress"/>
    <property type="evidence" value="ECO:0007669"/>
    <property type="project" value="TreeGrafter"/>
</dbReference>
<dbReference type="PANTHER" id="PTHR42737:SF2">
    <property type="entry name" value="GLUTATHIONE REDUCTASE"/>
    <property type="match status" value="1"/>
</dbReference>
<organism evidence="17 18">
    <name type="scientific">Zhongshania aliphaticivorans</name>
    <dbReference type="NCBI Taxonomy" id="1470434"/>
    <lineage>
        <taxon>Bacteria</taxon>
        <taxon>Pseudomonadati</taxon>
        <taxon>Pseudomonadota</taxon>
        <taxon>Gammaproteobacteria</taxon>
        <taxon>Cellvibrionales</taxon>
        <taxon>Spongiibacteraceae</taxon>
        <taxon>Zhongshania</taxon>
    </lineage>
</organism>
<evidence type="ECO:0000256" key="2">
    <source>
        <dbReference type="ARBA" id="ARBA00011738"/>
    </source>
</evidence>
<dbReference type="InterPro" id="IPR036188">
    <property type="entry name" value="FAD/NAD-bd_sf"/>
</dbReference>
<evidence type="ECO:0000259" key="15">
    <source>
        <dbReference type="Pfam" id="PF02852"/>
    </source>
</evidence>
<dbReference type="PRINTS" id="PR00368">
    <property type="entry name" value="FADPNR"/>
</dbReference>
<gene>
    <name evidence="17" type="ORF">AZF00_08380</name>
</gene>
<dbReference type="KEGG" id="zal:AZF00_08380"/>
<evidence type="ECO:0000256" key="5">
    <source>
        <dbReference type="ARBA" id="ARBA00022857"/>
    </source>
</evidence>
<keyword evidence="7" id="KW-1015">Disulfide bond</keyword>
<evidence type="ECO:0000256" key="13">
    <source>
        <dbReference type="RuleBase" id="RU003691"/>
    </source>
</evidence>
<keyword evidence="6 13" id="KW-0560">Oxidoreductase</keyword>
<dbReference type="GO" id="GO:0050661">
    <property type="term" value="F:NADP binding"/>
    <property type="evidence" value="ECO:0007669"/>
    <property type="project" value="InterPro"/>
</dbReference>
<dbReference type="PIRSF" id="PIRSF000350">
    <property type="entry name" value="Mercury_reductase_MerA"/>
    <property type="match status" value="1"/>
</dbReference>
<dbReference type="InterPro" id="IPR006324">
    <property type="entry name" value="GSHR"/>
</dbReference>
<dbReference type="InterPro" id="IPR046952">
    <property type="entry name" value="GSHR/TRXR-like"/>
</dbReference>
<keyword evidence="8 13" id="KW-0676">Redox-active center</keyword>
<protein>
    <recommendedName>
        <fullName evidence="14">Glutathione reductase</fullName>
        <shortName evidence="14">GRase</shortName>
        <ecNumber evidence="14">1.8.1.7</ecNumber>
    </recommendedName>
</protein>
<evidence type="ECO:0000313" key="17">
    <source>
        <dbReference type="EMBL" id="AMO68319.1"/>
    </source>
</evidence>
<keyword evidence="5 14" id="KW-0521">NADP</keyword>
<dbReference type="AlphaFoldDB" id="A0A127M516"/>
<feature type="binding site" evidence="11">
    <location>
        <position position="308"/>
    </location>
    <ligand>
        <name>FAD</name>
        <dbReference type="ChEBI" id="CHEBI:57692"/>
    </ligand>
</feature>
<comment type="function">
    <text evidence="14">Catalyzes the reduction of glutathione disulfide (GSSG) to reduced glutathione (GSH).</text>
</comment>
<evidence type="ECO:0000259" key="16">
    <source>
        <dbReference type="Pfam" id="PF07992"/>
    </source>
</evidence>
<evidence type="ECO:0000256" key="7">
    <source>
        <dbReference type="ARBA" id="ARBA00023157"/>
    </source>
</evidence>
<feature type="binding site" evidence="11">
    <location>
        <position position="267"/>
    </location>
    <ligand>
        <name>NAD(+)</name>
        <dbReference type="ChEBI" id="CHEBI:57540"/>
    </ligand>
</feature>
<evidence type="ECO:0000256" key="4">
    <source>
        <dbReference type="ARBA" id="ARBA00022827"/>
    </source>
</evidence>
<evidence type="ECO:0000256" key="8">
    <source>
        <dbReference type="ARBA" id="ARBA00023284"/>
    </source>
</evidence>
<dbReference type="PROSITE" id="PS00076">
    <property type="entry name" value="PYRIDINE_REDOX_1"/>
    <property type="match status" value="1"/>
</dbReference>
<feature type="disulfide bond" description="Redox-active" evidence="12">
    <location>
        <begin position="49"/>
        <end position="54"/>
    </location>
</feature>
<evidence type="ECO:0000256" key="9">
    <source>
        <dbReference type="ARBA" id="ARBA00049142"/>
    </source>
</evidence>
<evidence type="ECO:0000256" key="3">
    <source>
        <dbReference type="ARBA" id="ARBA00022630"/>
    </source>
</evidence>
<dbReference type="SUPFAM" id="SSF51905">
    <property type="entry name" value="FAD/NAD(P)-binding domain"/>
    <property type="match status" value="1"/>
</dbReference>
<dbReference type="NCBIfam" id="TIGR01424">
    <property type="entry name" value="gluta_reduc_2"/>
    <property type="match status" value="1"/>
</dbReference>
<evidence type="ECO:0000256" key="14">
    <source>
        <dbReference type="RuleBase" id="RU365040"/>
    </source>
</evidence>
<dbReference type="GO" id="GO:0006749">
    <property type="term" value="P:glutathione metabolic process"/>
    <property type="evidence" value="ECO:0007669"/>
    <property type="project" value="InterPro"/>
</dbReference>
<evidence type="ECO:0000256" key="12">
    <source>
        <dbReference type="PIRSR" id="PIRSR000350-4"/>
    </source>
</evidence>
<comment type="subunit">
    <text evidence="2">Homodimer.</text>
</comment>
<feature type="domain" description="FAD/NAD(P)-binding" evidence="16">
    <location>
        <begin position="12"/>
        <end position="323"/>
    </location>
</feature>
<name>A0A127M516_9GAMM</name>
<reference evidence="17 18" key="1">
    <citation type="submission" date="2015-12" db="EMBL/GenBank/DDBJ databases">
        <authorList>
            <person name="Shamseldin A."/>
            <person name="Moawad H."/>
            <person name="Abd El-Rahim W.M."/>
            <person name="Sadowsky M.J."/>
        </authorList>
    </citation>
    <scope>NUCLEOTIDE SEQUENCE [LARGE SCALE GENOMIC DNA]</scope>
    <source>
        <strain evidence="17 18">SM2</strain>
    </source>
</reference>
<dbReference type="Pfam" id="PF02852">
    <property type="entry name" value="Pyr_redox_dim"/>
    <property type="match status" value="1"/>
</dbReference>
<evidence type="ECO:0000256" key="11">
    <source>
        <dbReference type="PIRSR" id="PIRSR000350-3"/>
    </source>
</evidence>
<keyword evidence="4 11" id="KW-0274">FAD</keyword>
<comment type="cofactor">
    <cofactor evidence="11">
        <name>FAD</name>
        <dbReference type="ChEBI" id="CHEBI:57692"/>
    </cofactor>
    <text evidence="11">Binds 1 FAD per subunit.</text>
</comment>
<feature type="binding site" evidence="11">
    <location>
        <begin position="180"/>
        <end position="187"/>
    </location>
    <ligand>
        <name>NAD(+)</name>
        <dbReference type="ChEBI" id="CHEBI:57540"/>
    </ligand>
</feature>
<dbReference type="Proteomes" id="UP000074119">
    <property type="component" value="Chromosome"/>
</dbReference>
<comment type="similarity">
    <text evidence="1 13">Belongs to the class-I pyridine nucleotide-disulfide oxidoreductase family.</text>
</comment>
<dbReference type="PRINTS" id="PR00411">
    <property type="entry name" value="PNDRDTASEI"/>
</dbReference>
<keyword evidence="11" id="KW-0547">Nucleotide-binding</keyword>
<dbReference type="SUPFAM" id="SSF55424">
    <property type="entry name" value="FAD/NAD-linked reductases, dimerisation (C-terminal) domain"/>
    <property type="match status" value="1"/>
</dbReference>
<feature type="domain" description="Pyridine nucleotide-disulphide oxidoreductase dimerisation" evidence="15">
    <location>
        <begin position="343"/>
        <end position="451"/>
    </location>
</feature>
<accession>A0A127M516</accession>
<dbReference type="EC" id="1.8.1.7" evidence="14"/>
<feature type="active site" description="Proton acceptor" evidence="10">
    <location>
        <position position="441"/>
    </location>
</feature>
<evidence type="ECO:0000313" key="18">
    <source>
        <dbReference type="Proteomes" id="UP000074119"/>
    </source>
</evidence>
<dbReference type="GO" id="GO:0050660">
    <property type="term" value="F:flavin adenine dinucleotide binding"/>
    <property type="evidence" value="ECO:0007669"/>
    <property type="project" value="InterPro"/>
</dbReference>
<dbReference type="Gene3D" id="3.50.50.60">
    <property type="entry name" value="FAD/NAD(P)-binding domain"/>
    <property type="match status" value="2"/>
</dbReference>
<keyword evidence="11" id="KW-0520">NAD</keyword>
<evidence type="ECO:0000256" key="1">
    <source>
        <dbReference type="ARBA" id="ARBA00007532"/>
    </source>
</evidence>
<dbReference type="Gene3D" id="3.30.390.30">
    <property type="match status" value="1"/>
</dbReference>
<dbReference type="InterPro" id="IPR004099">
    <property type="entry name" value="Pyr_nucl-diS_OxRdtase_dimer"/>
</dbReference>
<dbReference type="InterPro" id="IPR023753">
    <property type="entry name" value="FAD/NAD-binding_dom"/>
</dbReference>
<evidence type="ECO:0000256" key="6">
    <source>
        <dbReference type="ARBA" id="ARBA00023002"/>
    </source>
</evidence>
<sequence length="456" mass="49844">MTQQGFDTEYDYDLFVIGAGSGGVRAARMSAGFGAKVAIAESRYLGGTCVNVGCVPKKLFSYAAHYREDFNDAKGFGWSSAVEPIDWPTLRDNKTREIERLNGIYGNLLSNAGVELLNGHASFVDAHTLSVDGKKYTAKRILIAVGGWPFIPDIPGREFAISSNEVFYLDTLPKHAVVVGGGYIATEFAGILHGLGVEVDQIYRRDLFLRGFDMEMREQLAEEMRNKGVKLRFNENVTAIEKEGDRYRLSLENGESMLTDQVLYATGRKPLLEGLGLENTGVRLNDKGYIAVDETFQTSEPSVYAVGDVTGGMELTPVALAEGMNLAKRLYKGESKLVDYNFIPTAIFSQPNLATVGYSEEEARDKFTDIAVFTSRFTHLKHTLSGNKAKTLLKLIVDKASDKVVGAHMLGDEAGEIIQGLAVAIKAGATKADFDSTIGIHPTVAEEFVTMREASR</sequence>
<dbReference type="GO" id="GO:0004362">
    <property type="term" value="F:glutathione-disulfide reductase (NADPH) activity"/>
    <property type="evidence" value="ECO:0007669"/>
    <property type="project" value="UniProtKB-EC"/>
</dbReference>
<dbReference type="FunFam" id="3.50.50.60:FF:000051">
    <property type="entry name" value="Glutathione reductase"/>
    <property type="match status" value="1"/>
</dbReference>
<dbReference type="GO" id="GO:0045454">
    <property type="term" value="P:cell redox homeostasis"/>
    <property type="evidence" value="ECO:0007669"/>
    <property type="project" value="InterPro"/>
</dbReference>
<dbReference type="InterPro" id="IPR001100">
    <property type="entry name" value="Pyr_nuc-diS_OxRdtase"/>
</dbReference>
<dbReference type="STRING" id="1470434.AZF00_08380"/>
<dbReference type="GO" id="GO:0005829">
    <property type="term" value="C:cytosol"/>
    <property type="evidence" value="ECO:0007669"/>
    <property type="project" value="TreeGrafter"/>
</dbReference>
<dbReference type="EMBL" id="CP014544">
    <property type="protein sequence ID" value="AMO68319.1"/>
    <property type="molecule type" value="Genomic_DNA"/>
</dbReference>
<dbReference type="InterPro" id="IPR016156">
    <property type="entry name" value="FAD/NAD-linked_Rdtase_dimer_sf"/>
</dbReference>
<dbReference type="RefSeq" id="WP_008247852.1">
    <property type="nucleotide sequence ID" value="NZ_CP014544.1"/>
</dbReference>
<dbReference type="Pfam" id="PF07992">
    <property type="entry name" value="Pyr_redox_2"/>
    <property type="match status" value="1"/>
</dbReference>
<proteinExistence type="inferred from homology"/>
<comment type="catalytic activity">
    <reaction evidence="9 14">
        <text>2 glutathione + NADP(+) = glutathione disulfide + NADPH + H(+)</text>
        <dbReference type="Rhea" id="RHEA:11740"/>
        <dbReference type="ChEBI" id="CHEBI:15378"/>
        <dbReference type="ChEBI" id="CHEBI:57783"/>
        <dbReference type="ChEBI" id="CHEBI:57925"/>
        <dbReference type="ChEBI" id="CHEBI:58297"/>
        <dbReference type="ChEBI" id="CHEBI:58349"/>
        <dbReference type="EC" id="1.8.1.7"/>
    </reaction>
</comment>
<dbReference type="InterPro" id="IPR012999">
    <property type="entry name" value="Pyr_OxRdtase_I_AS"/>
</dbReference>
<dbReference type="NCBIfam" id="NF004776">
    <property type="entry name" value="PRK06116.1"/>
    <property type="match status" value="1"/>
</dbReference>
<keyword evidence="3 13" id="KW-0285">Flavoprotein</keyword>
<dbReference type="PANTHER" id="PTHR42737">
    <property type="entry name" value="GLUTATHIONE REDUCTASE"/>
    <property type="match status" value="1"/>
</dbReference>